<dbReference type="InterPro" id="IPR055119">
    <property type="entry name" value="Mig18_Fn1"/>
</dbReference>
<feature type="domain" description="Abnormal cell migration protein 18-like fibronectin type I" evidence="2">
    <location>
        <begin position="228"/>
        <end position="289"/>
    </location>
</feature>
<accession>A0A811LSU3</accession>
<keyword evidence="1" id="KW-0732">Signal</keyword>
<dbReference type="EMBL" id="CAJFDH010000006">
    <property type="protein sequence ID" value="CAD5230153.1"/>
    <property type="molecule type" value="Genomic_DNA"/>
</dbReference>
<sequence>MGYIADVMLPLLLLLLCSVVDSTPFTKSEGRNVSPQQYAVIMEHFLGGSKNVRWETMPMSTLDQNGKPVKGLGNSDCMDVQGQTRKNGEEYDRPSHRFKFICKDGEEQVTACIGSSRSNNARIPVGSNVEVDGFWHKCQSFPNGSVVYFQEPSCRDMKGKELHIGDEFTAGYLRLACDDGGYKTVGCVFHGKDGEVILREGETRDVGKVSHHCENVNGNLEYFSKASGCTKLDRNLNEGDTFSENHLHYKCENGLAQITGCYVSEHKDLSIGQDLEENGVLHRCYRAGGAVEYEEFPCHGESCHPKPVDSGSEGPVVSQGQDKSRGFGAFAIVQRIGDKVQSPSTMKFDLDKLLMRSQG</sequence>
<organism evidence="3 4">
    <name type="scientific">Bursaphelenchus okinawaensis</name>
    <dbReference type="NCBI Taxonomy" id="465554"/>
    <lineage>
        <taxon>Eukaryota</taxon>
        <taxon>Metazoa</taxon>
        <taxon>Ecdysozoa</taxon>
        <taxon>Nematoda</taxon>
        <taxon>Chromadorea</taxon>
        <taxon>Rhabditida</taxon>
        <taxon>Tylenchina</taxon>
        <taxon>Tylenchomorpha</taxon>
        <taxon>Aphelenchoidea</taxon>
        <taxon>Aphelenchoididae</taxon>
        <taxon>Bursaphelenchus</taxon>
    </lineage>
</organism>
<proteinExistence type="predicted"/>
<reference evidence="3" key="1">
    <citation type="submission" date="2020-09" db="EMBL/GenBank/DDBJ databases">
        <authorList>
            <person name="Kikuchi T."/>
        </authorList>
    </citation>
    <scope>NUCLEOTIDE SEQUENCE</scope>
    <source>
        <strain evidence="3">SH1</strain>
    </source>
</reference>
<comment type="caution">
    <text evidence="3">The sequence shown here is derived from an EMBL/GenBank/DDBJ whole genome shotgun (WGS) entry which is preliminary data.</text>
</comment>
<dbReference type="AlphaFoldDB" id="A0A811LSU3"/>
<dbReference type="Proteomes" id="UP000783686">
    <property type="component" value="Unassembled WGS sequence"/>
</dbReference>
<dbReference type="PANTHER" id="PTHR35572">
    <property type="entry name" value="PROTEIN CBG04538-RELATED"/>
    <property type="match status" value="1"/>
</dbReference>
<dbReference type="PANTHER" id="PTHR35572:SF6">
    <property type="entry name" value="IG-LIKE DOMAIN-CONTAINING PROTEIN"/>
    <property type="match status" value="1"/>
</dbReference>
<evidence type="ECO:0000256" key="1">
    <source>
        <dbReference type="SAM" id="SignalP"/>
    </source>
</evidence>
<dbReference type="EMBL" id="CAJFCW020000006">
    <property type="protein sequence ID" value="CAG9127542.1"/>
    <property type="molecule type" value="Genomic_DNA"/>
</dbReference>
<gene>
    <name evidence="3" type="ORF">BOKJ2_LOCUS13993</name>
</gene>
<name>A0A811LSU3_9BILA</name>
<keyword evidence="4" id="KW-1185">Reference proteome</keyword>
<feature type="chain" id="PRO_5044131761" description="Abnormal cell migration protein 18-like fibronectin type I domain-containing protein" evidence="1">
    <location>
        <begin position="23"/>
        <end position="359"/>
    </location>
</feature>
<protein>
    <recommendedName>
        <fullName evidence="2">Abnormal cell migration protein 18-like fibronectin type I domain-containing protein</fullName>
    </recommendedName>
</protein>
<evidence type="ECO:0000259" key="2">
    <source>
        <dbReference type="Pfam" id="PF23003"/>
    </source>
</evidence>
<evidence type="ECO:0000313" key="3">
    <source>
        <dbReference type="EMBL" id="CAD5230153.1"/>
    </source>
</evidence>
<dbReference type="Proteomes" id="UP000614601">
    <property type="component" value="Unassembled WGS sequence"/>
</dbReference>
<feature type="domain" description="Abnormal cell migration protein 18-like fibronectin type I" evidence="2">
    <location>
        <begin position="76"/>
        <end position="145"/>
    </location>
</feature>
<dbReference type="OrthoDB" id="5856676at2759"/>
<dbReference type="InterPro" id="IPR040282">
    <property type="entry name" value="Mig-18-like"/>
</dbReference>
<dbReference type="Pfam" id="PF23003">
    <property type="entry name" value="Fn1_2"/>
    <property type="match status" value="2"/>
</dbReference>
<feature type="signal peptide" evidence="1">
    <location>
        <begin position="1"/>
        <end position="22"/>
    </location>
</feature>
<evidence type="ECO:0000313" key="4">
    <source>
        <dbReference type="Proteomes" id="UP000614601"/>
    </source>
</evidence>